<protein>
    <submittedName>
        <fullName evidence="2">T24P13.21</fullName>
    </submittedName>
</protein>
<dbReference type="EMBL" id="AC006535">
    <property type="protein sequence ID" value="AAF87038.1"/>
    <property type="molecule type" value="Genomic_DNA"/>
</dbReference>
<proteinExistence type="predicted"/>
<keyword evidence="1" id="KW-0472">Membrane</keyword>
<organism evidence="2">
    <name type="scientific">Arabidopsis thaliana</name>
    <name type="common">Mouse-ear cress</name>
    <dbReference type="NCBI Taxonomy" id="3702"/>
    <lineage>
        <taxon>Eukaryota</taxon>
        <taxon>Viridiplantae</taxon>
        <taxon>Streptophyta</taxon>
        <taxon>Embryophyta</taxon>
        <taxon>Tracheophyta</taxon>
        <taxon>Spermatophyta</taxon>
        <taxon>Magnoliopsida</taxon>
        <taxon>eudicotyledons</taxon>
        <taxon>Gunneridae</taxon>
        <taxon>Pentapetalae</taxon>
        <taxon>rosids</taxon>
        <taxon>malvids</taxon>
        <taxon>Brassicales</taxon>
        <taxon>Brassicaceae</taxon>
        <taxon>Camelineae</taxon>
        <taxon>Arabidopsis</taxon>
    </lineage>
</organism>
<reference evidence="2" key="3">
    <citation type="submission" date="2000-07" db="EMBL/GenBank/DDBJ databases">
        <authorList>
            <person name="Cheuk R."/>
            <person name="Shinn P."/>
            <person name="Brooks S."/>
            <person name="Buehler E."/>
            <person name="Chao Q."/>
            <person name="Johnson-Hopson C."/>
            <person name="Khan S."/>
            <person name="Kim C."/>
            <person name="Altafi H."/>
            <person name="Bei B."/>
            <person name="Chin C."/>
            <person name="Chiou J."/>
            <person name="Choi E."/>
            <person name="Conn L."/>
            <person name="Conway A."/>
            <person name="Gonzalez A."/>
            <person name="Hansen N."/>
            <person name="Howing B."/>
            <person name="Koo T."/>
            <person name="Lam B."/>
            <person name="Lee J."/>
            <person name="Lenz C."/>
            <person name="Li J."/>
            <person name="Liu A."/>
            <person name="Liu J."/>
            <person name="Liu S."/>
            <person name="Mukharsky N."/>
            <person name="Nguyen M."/>
            <person name="Palm C."/>
            <person name="Pham P."/>
            <person name="Sakano H."/>
            <person name="Schwartz J."/>
            <person name="Southwick A."/>
            <person name="Thaveri A."/>
            <person name="Toriumi M."/>
            <person name="Vaysberg M."/>
            <person name="Yu G."/>
            <person name="Davis R."/>
            <person name="Federspiel N."/>
            <person name="Theologis A."/>
            <person name="Ecker J."/>
        </authorList>
    </citation>
    <scope>NUCLEOTIDE SEQUENCE</scope>
</reference>
<accession>Q9LQX0</accession>
<evidence type="ECO:0000256" key="1">
    <source>
        <dbReference type="SAM" id="Phobius"/>
    </source>
</evidence>
<name>Q9LQX0_ARATH</name>
<feature type="transmembrane region" description="Helical" evidence="1">
    <location>
        <begin position="102"/>
        <end position="122"/>
    </location>
</feature>
<feature type="transmembrane region" description="Helical" evidence="1">
    <location>
        <begin position="12"/>
        <end position="31"/>
    </location>
</feature>
<dbReference type="AlphaFoldDB" id="Q9LQX0"/>
<sequence>MKIAKELSVTFLHFTVLFFTSTVFTIFVLVLQLKKNRKKHETTFAFSAGGRCFDTTTKSSELVKPRRSESHFNQQIFPSLLLCLPVYRILIPEQTLLNFASLWPVSRFSIFALCLIFLYSWFSKFFYEVRTILGTSDFLVSSDFN</sequence>
<reference key="1">
    <citation type="journal article" date="2000" name="Nature">
        <title>Sequence and analysis of chromosome 1 of the plant Arabidopsis thaliana.</title>
        <authorList>
            <person name="Theologis A."/>
            <person name="Ecker J.R."/>
            <person name="Palm C.J."/>
            <person name="Federspiel N.A."/>
            <person name="Kaul S."/>
            <person name="White O."/>
            <person name="Alonso J."/>
            <person name="Altafi H."/>
            <person name="Araujo R."/>
            <person name="Bowman C.L."/>
            <person name="Brooks S.Y."/>
            <person name="Buehler E."/>
            <person name="Chan A."/>
            <person name="Chao Q."/>
            <person name="Chen H."/>
            <person name="Cheuk R.F."/>
            <person name="Chin C.W."/>
            <person name="Chung M.K."/>
            <person name="Conn L."/>
            <person name="Conway A.B."/>
            <person name="Conway A.R."/>
            <person name="Creasy T.H."/>
            <person name="Dewar K."/>
            <person name="Dunn P."/>
            <person name="Etgu P."/>
            <person name="Feldblyum T.V."/>
            <person name="Feng J."/>
            <person name="Fong B."/>
            <person name="Fujii C.Y."/>
            <person name="Gill J.E."/>
            <person name="Goldsmith A.D."/>
            <person name="Haas B."/>
            <person name="Hansen N.F."/>
            <person name="Hughes B."/>
            <person name="Huizar L."/>
            <person name="Hunter J.L."/>
            <person name="Jenkins J."/>
            <person name="Johnson-Hopson C."/>
            <person name="Khan S."/>
            <person name="Khaykin E."/>
            <person name="Kim C.J."/>
            <person name="Koo H.L."/>
            <person name="Kremenetskaia I."/>
            <person name="Kurtz D.B."/>
            <person name="Kwan A."/>
            <person name="Lam B."/>
            <person name="Langin-Hooper S."/>
            <person name="Lee A."/>
            <person name="Lee J.M."/>
            <person name="Lenz C.A."/>
            <person name="Li J.H."/>
            <person name="Li Y."/>
            <person name="Lin X."/>
            <person name="Liu S.X."/>
            <person name="Liu Z.A."/>
            <person name="Luros J.S."/>
            <person name="Maiti R."/>
            <person name="Marziali A."/>
            <person name="Militscher J."/>
            <person name="Miranda M."/>
            <person name="Nguyen M."/>
            <person name="Nierman W.C."/>
            <person name="Osborne B.I."/>
            <person name="Pai G."/>
            <person name="Peterson J."/>
            <person name="Pham P.K."/>
            <person name="Rizzo M."/>
            <person name="Rooney T."/>
            <person name="Rowley D."/>
            <person name="Sakano H."/>
            <person name="Salzberg S.L."/>
            <person name="Schwartz J.R."/>
            <person name="Shinn P."/>
            <person name="Southwick A.M."/>
            <person name="Sun H."/>
            <person name="Tallon L.J."/>
            <person name="Tambunga G."/>
            <person name="Toriumi M.J."/>
            <person name="Town C.D."/>
            <person name="Utterback T."/>
            <person name="Van Aken S."/>
            <person name="Vaysberg M."/>
            <person name="Vysotskaia V.S."/>
            <person name="Walker M."/>
            <person name="Wu D."/>
            <person name="Yu G."/>
            <person name="Fraser C.M."/>
            <person name="Venter J.C."/>
            <person name="Davis R.W."/>
        </authorList>
    </citation>
    <scope>NUCLEOTIDE SEQUENCE [LARGE SCALE GENOMIC DNA]</scope>
    <source>
        <strain>cv. Columbia</strain>
    </source>
</reference>
<reference evidence="2" key="2">
    <citation type="submission" date="2000-02" db="EMBL/GenBank/DDBJ databases">
        <title>Genomic sequence for Arabidopsis thaliana BAC T24P13 from chromosome I.</title>
        <authorList>
            <person name="Johnson-Hopson C."/>
            <person name="Dunn P."/>
            <person name="Brooks S."/>
            <person name="Buehler E."/>
            <person name="Chao Q."/>
            <person name="Khan S."/>
            <person name="Kim C."/>
            <person name="Shinn P."/>
            <person name="Altafi H."/>
            <person name="Bei Q."/>
            <person name="Chin C."/>
            <person name="Chiou J."/>
            <person name="Choi E."/>
            <person name="Conn L."/>
            <person name="Conway A."/>
            <person name="Gonzales A."/>
            <person name="Hansen N."/>
            <person name="Howing B."/>
            <person name="Koo T."/>
            <person name="Lam B."/>
            <person name="Lee J."/>
            <person name="Lenz C."/>
            <person name="Li J."/>
            <person name="Liu A."/>
            <person name="Liu K."/>
            <person name="Liu S."/>
            <person name="Mukharsky N."/>
            <person name="Nguyen M."/>
            <person name="Palm C."/>
            <person name="Pham P."/>
            <person name="Sakano H."/>
            <person name="Schwartz J."/>
            <person name="Southwick A."/>
            <person name="Thaveri A."/>
            <person name="Toriumi M."/>
            <person name="Vaysberg M."/>
            <person name="Yu G."/>
            <person name="Federspiel N.A."/>
            <person name="Theologis A."/>
            <person name="Ecker J.R."/>
        </authorList>
    </citation>
    <scope>NUCLEOTIDE SEQUENCE</scope>
</reference>
<evidence type="ECO:0000313" key="2">
    <source>
        <dbReference type="EMBL" id="AAF87038.1"/>
    </source>
</evidence>
<keyword evidence="1" id="KW-0812">Transmembrane</keyword>
<keyword evidence="1" id="KW-1133">Transmembrane helix</keyword>